<dbReference type="PANTHER" id="PTHR40448:SF1">
    <property type="entry name" value="TWO-COMPONENT SENSOR HISTIDINE KINASE"/>
    <property type="match status" value="1"/>
</dbReference>
<feature type="domain" description="Sensor histidine kinase NatK-like C-terminal" evidence="2">
    <location>
        <begin position="198"/>
        <end position="296"/>
    </location>
</feature>
<accession>A0A841ZPS8</accession>
<keyword evidence="1" id="KW-1133">Transmembrane helix</keyword>
<organism evidence="3 4">
    <name type="scientific">Listeria aquatica</name>
    <dbReference type="NCBI Taxonomy" id="1494960"/>
    <lineage>
        <taxon>Bacteria</taxon>
        <taxon>Bacillati</taxon>
        <taxon>Bacillota</taxon>
        <taxon>Bacilli</taxon>
        <taxon>Bacillales</taxon>
        <taxon>Listeriaceae</taxon>
        <taxon>Listeria</taxon>
    </lineage>
</organism>
<feature type="transmembrane region" description="Helical" evidence="1">
    <location>
        <begin position="32"/>
        <end position="53"/>
    </location>
</feature>
<dbReference type="AlphaFoldDB" id="A0A841ZPS8"/>
<comment type="caution">
    <text evidence="3">The sequence shown here is derived from an EMBL/GenBank/DDBJ whole genome shotgun (WGS) entry which is preliminary data.</text>
</comment>
<dbReference type="SUPFAM" id="SSF55874">
    <property type="entry name" value="ATPase domain of HSP90 chaperone/DNA topoisomerase II/histidine kinase"/>
    <property type="match status" value="1"/>
</dbReference>
<keyword evidence="1" id="KW-0472">Membrane</keyword>
<dbReference type="RefSeq" id="WP_185373207.1">
    <property type="nucleotide sequence ID" value="NZ_JAARRM010000002.1"/>
</dbReference>
<dbReference type="Gene3D" id="3.30.565.10">
    <property type="entry name" value="Histidine kinase-like ATPase, C-terminal domain"/>
    <property type="match status" value="1"/>
</dbReference>
<reference evidence="3 4" key="1">
    <citation type="submission" date="2020-03" db="EMBL/GenBank/DDBJ databases">
        <title>Soil Listeria distribution.</title>
        <authorList>
            <person name="Liao J."/>
            <person name="Wiedmann M."/>
        </authorList>
    </citation>
    <scope>NUCLEOTIDE SEQUENCE [LARGE SCALE GENOMIC DNA]</scope>
    <source>
        <strain evidence="3 4">FSL L7-1507</strain>
    </source>
</reference>
<dbReference type="GO" id="GO:0016301">
    <property type="term" value="F:kinase activity"/>
    <property type="evidence" value="ECO:0007669"/>
    <property type="project" value="UniProtKB-KW"/>
</dbReference>
<proteinExistence type="predicted"/>
<evidence type="ECO:0000313" key="3">
    <source>
        <dbReference type="EMBL" id="MBC1521348.1"/>
    </source>
</evidence>
<protein>
    <submittedName>
        <fullName evidence="3">Sensor histidine kinase</fullName>
    </submittedName>
</protein>
<dbReference type="GO" id="GO:0042802">
    <property type="term" value="F:identical protein binding"/>
    <property type="evidence" value="ECO:0007669"/>
    <property type="project" value="TreeGrafter"/>
</dbReference>
<evidence type="ECO:0000256" key="1">
    <source>
        <dbReference type="SAM" id="Phobius"/>
    </source>
</evidence>
<name>A0A841ZPS8_9LIST</name>
<keyword evidence="3" id="KW-0418">Kinase</keyword>
<evidence type="ECO:0000259" key="2">
    <source>
        <dbReference type="Pfam" id="PF14501"/>
    </source>
</evidence>
<dbReference type="PANTHER" id="PTHR40448">
    <property type="entry name" value="TWO-COMPONENT SENSOR HISTIDINE KINASE"/>
    <property type="match status" value="1"/>
</dbReference>
<gene>
    <name evidence="3" type="ORF">HB912_06785</name>
</gene>
<keyword evidence="3" id="KW-0808">Transferase</keyword>
<feature type="transmembrane region" description="Helical" evidence="1">
    <location>
        <begin position="59"/>
        <end position="81"/>
    </location>
</feature>
<dbReference type="Pfam" id="PF14501">
    <property type="entry name" value="HATPase_c_5"/>
    <property type="match status" value="1"/>
</dbReference>
<dbReference type="EMBL" id="JAARRM010000002">
    <property type="protein sequence ID" value="MBC1521348.1"/>
    <property type="molecule type" value="Genomic_DNA"/>
</dbReference>
<dbReference type="InterPro" id="IPR032834">
    <property type="entry name" value="NatK-like_C"/>
</dbReference>
<dbReference type="InterPro" id="IPR036890">
    <property type="entry name" value="HATPase_C_sf"/>
</dbReference>
<evidence type="ECO:0000313" key="4">
    <source>
        <dbReference type="Proteomes" id="UP000559885"/>
    </source>
</evidence>
<sequence length="298" mass="34815">MLTIAICSTVRLLAKKFHWYQLLIRYNKKHTLFTLILLSIFLLSNILRFYFTLPATHVYHFWGILHFLFSFSIVIIAFIIIKEEMQKRDFKSLIQKLREENEISHVTSEFMHDYRATLFSLVLYIKENKNEEALNLLKSLTAYTNKIVKSDFESQISRIFLPSIQSILFQKLVFIQENGITIDLHIPNPINNIYIDEIDYIRILSILIDNASEAAKDAEKPFISIHLTENTIKIENSTSPQNQPLTIQDFTKKNVSTKDGHSGLGLYILSKILRSYIRADFQIESHSQKFIIRIQLGI</sequence>
<keyword evidence="1" id="KW-0812">Transmembrane</keyword>
<dbReference type="Proteomes" id="UP000559885">
    <property type="component" value="Unassembled WGS sequence"/>
</dbReference>